<sequence>MSRGARRSLIALTHRDLALWPAPDLASLTRPEQDAFCNRRNAVELYANGTGFDEIRARTGKTKSEVHRLVKRCLQLAPNGSIQGFRALILFTRVSGYVREQEIRHELGSGSGGCAGALSQLLSRLPEVAELLDDLYFKRSARDTMHEARISITAIHERFKTELRKLGFTNDHWPFNTGNCGYKTL</sequence>
<dbReference type="Proteomes" id="UP000230390">
    <property type="component" value="Unassembled WGS sequence"/>
</dbReference>
<dbReference type="RefSeq" id="WP_099793825.1">
    <property type="nucleotide sequence ID" value="NZ_JBHLYV010000082.1"/>
</dbReference>
<dbReference type="AlphaFoldDB" id="A0A2G8T7K9"/>
<evidence type="ECO:0000313" key="2">
    <source>
        <dbReference type="Proteomes" id="UP000230390"/>
    </source>
</evidence>
<comment type="caution">
    <text evidence="1">The sequence shown here is derived from an EMBL/GenBank/DDBJ whole genome shotgun (WGS) entry which is preliminary data.</text>
</comment>
<keyword evidence="2" id="KW-1185">Reference proteome</keyword>
<proteinExistence type="predicted"/>
<accession>A0A2G8T7K9</accession>
<organism evidence="1 2">
    <name type="scientific">Massilia eurypsychrophila</name>
    <dbReference type="NCBI Taxonomy" id="1485217"/>
    <lineage>
        <taxon>Bacteria</taxon>
        <taxon>Pseudomonadati</taxon>
        <taxon>Pseudomonadota</taxon>
        <taxon>Betaproteobacteria</taxon>
        <taxon>Burkholderiales</taxon>
        <taxon>Oxalobacteraceae</taxon>
        <taxon>Telluria group</taxon>
        <taxon>Massilia</taxon>
    </lineage>
</organism>
<name>A0A2G8T7K9_9BURK</name>
<dbReference type="EMBL" id="PDOC01000040">
    <property type="protein sequence ID" value="PIL42046.1"/>
    <property type="molecule type" value="Genomic_DNA"/>
</dbReference>
<dbReference type="OrthoDB" id="8736397at2"/>
<evidence type="ECO:0000313" key="1">
    <source>
        <dbReference type="EMBL" id="PIL42046.1"/>
    </source>
</evidence>
<gene>
    <name evidence="1" type="ORF">CR105_26340</name>
</gene>
<reference evidence="1 2" key="1">
    <citation type="submission" date="2017-10" db="EMBL/GenBank/DDBJ databases">
        <title>Massilia psychrophilum sp. nov., a novel purple-pigmented bacterium isolated from Tianshan glacier, Xinjiang Municipality, China.</title>
        <authorList>
            <person name="Wang H."/>
        </authorList>
    </citation>
    <scope>NUCLEOTIDE SEQUENCE [LARGE SCALE GENOMIC DNA]</scope>
    <source>
        <strain evidence="1 2">JCM 30074</strain>
    </source>
</reference>
<protein>
    <submittedName>
        <fullName evidence="1">Uncharacterized protein</fullName>
    </submittedName>
</protein>